<comment type="caution">
    <text evidence="1">The sequence shown here is derived from an EMBL/GenBank/DDBJ whole genome shotgun (WGS) entry which is preliminary data.</text>
</comment>
<gene>
    <name evidence="1" type="ORF">GQ26_0260380</name>
</gene>
<dbReference type="HOGENOM" id="CLU_2672794_0_0_1"/>
<evidence type="ECO:0000313" key="1">
    <source>
        <dbReference type="EMBL" id="KFX44767.1"/>
    </source>
</evidence>
<sequence>MFARPSMYTHIIAQEPWLSHRYSACVDVALVTNFTRDARLCAHLGGEAGRVVGHPPCEYRLLVDHGAFLFLTLDQ</sequence>
<dbReference type="EMBL" id="JPOX01000026">
    <property type="protein sequence ID" value="KFX44767.1"/>
    <property type="molecule type" value="Genomic_DNA"/>
</dbReference>
<reference evidence="1" key="1">
    <citation type="journal article" date="2014" name="PLoS Genet.">
        <title>Signature Gene Expression Reveals Novel Clues to the Molecular Mechanisms of Dimorphic Transition in Penicillium marneffei.</title>
        <authorList>
            <person name="Yang E."/>
            <person name="Wang G."/>
            <person name="Cai J."/>
            <person name="Woo P.C."/>
            <person name="Lau S.K."/>
            <person name="Yuen K.-Y."/>
            <person name="Chow W.-N."/>
            <person name="Lin X."/>
        </authorList>
    </citation>
    <scope>NUCLEOTIDE SEQUENCE [LARGE SCALE GENOMIC DNA]</scope>
    <source>
        <strain evidence="1">PM1</strain>
    </source>
</reference>
<proteinExistence type="predicted"/>
<name>A0A093UWU9_TALMA</name>
<protein>
    <submittedName>
        <fullName evidence="1">Uncharacterized protein</fullName>
    </submittedName>
</protein>
<organism evidence="1">
    <name type="scientific">Talaromyces marneffei PM1</name>
    <dbReference type="NCBI Taxonomy" id="1077442"/>
    <lineage>
        <taxon>Eukaryota</taxon>
        <taxon>Fungi</taxon>
        <taxon>Dikarya</taxon>
        <taxon>Ascomycota</taxon>
        <taxon>Pezizomycotina</taxon>
        <taxon>Eurotiomycetes</taxon>
        <taxon>Eurotiomycetidae</taxon>
        <taxon>Eurotiales</taxon>
        <taxon>Trichocomaceae</taxon>
        <taxon>Talaromyces</taxon>
        <taxon>Talaromyces sect. Talaromyces</taxon>
    </lineage>
</organism>
<dbReference type="AlphaFoldDB" id="A0A093UWU9"/>
<accession>A0A093UWU9</accession>